<accession>A0A6M2ZHN9</accession>
<evidence type="ECO:0000256" key="1">
    <source>
        <dbReference type="SAM" id="Phobius"/>
    </source>
</evidence>
<keyword evidence="1" id="KW-0472">Membrane</keyword>
<keyword evidence="1" id="KW-0812">Transmembrane</keyword>
<proteinExistence type="predicted"/>
<dbReference type="EMBL" id="MK867354">
    <property type="protein sequence ID" value="QFG06424.1"/>
    <property type="molecule type" value="Genomic_DNA"/>
</dbReference>
<feature type="transmembrane region" description="Helical" evidence="1">
    <location>
        <begin position="6"/>
        <end position="28"/>
    </location>
</feature>
<gene>
    <name evidence="2" type="ORF">SSCSM1_163</name>
</gene>
<evidence type="ECO:0000313" key="3">
    <source>
        <dbReference type="Proteomes" id="UP000515683"/>
    </source>
</evidence>
<sequence>MQKVVNVIALLSGLTSLAVISGGVYVYMNQEAWQEQAKERLAEVIAEGITDALPGLLDSAMPEIPEVPSVTGPAIPF</sequence>
<name>A0A6M2ZHN9_9CAUD</name>
<keyword evidence="3" id="KW-1185">Reference proteome</keyword>
<keyword evidence="1" id="KW-1133">Transmembrane helix</keyword>
<dbReference type="Proteomes" id="UP000515683">
    <property type="component" value="Segment"/>
</dbReference>
<reference evidence="2" key="1">
    <citation type="submission" date="2019-04" db="EMBL/GenBank/DDBJ databases">
        <title>Genomic and proteomic characterization of cyanophage S-SCSM1 provides new insights into understanding the viral gene diversity and phage-host interactions.</title>
        <authorList>
            <person name="Wang Q."/>
            <person name="Xu Y."/>
            <person name="Jiao N."/>
            <person name="Zhang R."/>
        </authorList>
    </citation>
    <scope>NUCLEOTIDE SEQUENCE [LARGE SCALE GENOMIC DNA]</scope>
</reference>
<protein>
    <submittedName>
        <fullName evidence="2">Plasmid stability protein</fullName>
    </submittedName>
</protein>
<organism evidence="2 3">
    <name type="scientific">Synechococcus phage S-SCSM1</name>
    <dbReference type="NCBI Taxonomy" id="2588487"/>
    <lineage>
        <taxon>Viruses</taxon>
        <taxon>Duplodnaviria</taxon>
        <taxon>Heunggongvirae</taxon>
        <taxon>Uroviricota</taxon>
        <taxon>Caudoviricetes</taxon>
        <taxon>Pantevenvirales</taxon>
        <taxon>Kyanoviridae</taxon>
        <taxon>Zhoulongquanvirus</taxon>
        <taxon>Zhoulongquanvirus esscess</taxon>
    </lineage>
</organism>
<evidence type="ECO:0000313" key="2">
    <source>
        <dbReference type="EMBL" id="QFG06424.1"/>
    </source>
</evidence>